<dbReference type="Proteomes" id="UP000198635">
    <property type="component" value="Unassembled WGS sequence"/>
</dbReference>
<evidence type="ECO:0000256" key="6">
    <source>
        <dbReference type="ARBA" id="ARBA00020337"/>
    </source>
</evidence>
<dbReference type="Pfam" id="PF01182">
    <property type="entry name" value="Glucosamine_iso"/>
    <property type="match status" value="1"/>
</dbReference>
<dbReference type="RefSeq" id="WP_092373467.1">
    <property type="nucleotide sequence ID" value="NZ_FORX01000005.1"/>
</dbReference>
<comment type="catalytic activity">
    <reaction evidence="1 7">
        <text>6-phospho-D-glucono-1,5-lactone + H2O = 6-phospho-D-gluconate + H(+)</text>
        <dbReference type="Rhea" id="RHEA:12556"/>
        <dbReference type="ChEBI" id="CHEBI:15377"/>
        <dbReference type="ChEBI" id="CHEBI:15378"/>
        <dbReference type="ChEBI" id="CHEBI:57955"/>
        <dbReference type="ChEBI" id="CHEBI:58759"/>
        <dbReference type="EC" id="3.1.1.31"/>
    </reaction>
</comment>
<dbReference type="GO" id="GO:0017057">
    <property type="term" value="F:6-phosphogluconolactonase activity"/>
    <property type="evidence" value="ECO:0007669"/>
    <property type="project" value="UniProtKB-UniRule"/>
</dbReference>
<sequence length="234" mass="25960">MLTIIKEKDTDLLLQRAARHLCQKLRDALAVHATVNIAVPGGRSVVKVFDTMRTESLDWNRVHFFIIDERLVPIDHPDSNFKLLRDHLITPLAREGGISPENAHPFILDTTVPDRGTLAYEDVLARLGFRYDIILLSSGEDGHVGALFPDHHSVTDPHHGFIVMDDSPKPPPERMSSSLSLMLTAQTGVLLITGEAKREAFRKFGDASMPVSACPARLLTCLKDAVVFTDHAQE</sequence>
<dbReference type="CDD" id="cd01400">
    <property type="entry name" value="6PGL"/>
    <property type="match status" value="1"/>
</dbReference>
<comment type="similarity">
    <text evidence="4 7">Belongs to the glucosamine/galactosamine-6-phosphate isomerase family. 6-phosphogluconolactonase subfamily.</text>
</comment>
<dbReference type="EC" id="3.1.1.31" evidence="5 7"/>
<dbReference type="AlphaFoldDB" id="A0A1I3T172"/>
<dbReference type="GO" id="GO:0006098">
    <property type="term" value="P:pentose-phosphate shunt"/>
    <property type="evidence" value="ECO:0007669"/>
    <property type="project" value="UniProtKB-UniPathway"/>
</dbReference>
<keyword evidence="10" id="KW-1185">Reference proteome</keyword>
<evidence type="ECO:0000256" key="5">
    <source>
        <dbReference type="ARBA" id="ARBA00013198"/>
    </source>
</evidence>
<evidence type="ECO:0000259" key="8">
    <source>
        <dbReference type="Pfam" id="PF01182"/>
    </source>
</evidence>
<comment type="pathway">
    <text evidence="3 7">Carbohydrate degradation; pentose phosphate pathway; D-ribulose 5-phosphate from D-glucose 6-phosphate (oxidative stage): step 2/3.</text>
</comment>
<dbReference type="STRING" id="52560.SAMN04488082_10547"/>
<keyword evidence="7" id="KW-0378">Hydrolase</keyword>
<dbReference type="EMBL" id="FORX01000005">
    <property type="protein sequence ID" value="SFJ64675.1"/>
    <property type="molecule type" value="Genomic_DNA"/>
</dbReference>
<dbReference type="PANTHER" id="PTHR11054">
    <property type="entry name" value="6-PHOSPHOGLUCONOLACTONASE"/>
    <property type="match status" value="1"/>
</dbReference>
<evidence type="ECO:0000313" key="9">
    <source>
        <dbReference type="EMBL" id="SFJ64675.1"/>
    </source>
</evidence>
<reference evidence="10" key="1">
    <citation type="submission" date="2016-10" db="EMBL/GenBank/DDBJ databases">
        <authorList>
            <person name="Varghese N."/>
            <person name="Submissions S."/>
        </authorList>
    </citation>
    <scope>NUCLEOTIDE SEQUENCE [LARGE SCALE GENOMIC DNA]</scope>
    <source>
        <strain evidence="10">DSM 5918</strain>
    </source>
</reference>
<feature type="domain" description="Glucosamine/galactosamine-6-phosphate isomerase" evidence="8">
    <location>
        <begin position="9"/>
        <end position="220"/>
    </location>
</feature>
<dbReference type="PANTHER" id="PTHR11054:SF0">
    <property type="entry name" value="6-PHOSPHOGLUCONOLACTONASE"/>
    <property type="match status" value="1"/>
</dbReference>
<accession>A0A1I3T172</accession>
<evidence type="ECO:0000256" key="7">
    <source>
        <dbReference type="RuleBase" id="RU365095"/>
    </source>
</evidence>
<evidence type="ECO:0000313" key="10">
    <source>
        <dbReference type="Proteomes" id="UP000198635"/>
    </source>
</evidence>
<evidence type="ECO:0000256" key="1">
    <source>
        <dbReference type="ARBA" id="ARBA00000832"/>
    </source>
</evidence>
<name>A0A1I3T172_9BACT</name>
<evidence type="ECO:0000256" key="4">
    <source>
        <dbReference type="ARBA" id="ARBA00010662"/>
    </source>
</evidence>
<dbReference type="OrthoDB" id="9810967at2"/>
<proteinExistence type="inferred from homology"/>
<dbReference type="GO" id="GO:0005975">
    <property type="term" value="P:carbohydrate metabolic process"/>
    <property type="evidence" value="ECO:0007669"/>
    <property type="project" value="UniProtKB-UniRule"/>
</dbReference>
<organism evidence="9 10">
    <name type="scientific">Desulfomicrobium apsheronum</name>
    <dbReference type="NCBI Taxonomy" id="52560"/>
    <lineage>
        <taxon>Bacteria</taxon>
        <taxon>Pseudomonadati</taxon>
        <taxon>Thermodesulfobacteriota</taxon>
        <taxon>Desulfovibrionia</taxon>
        <taxon>Desulfovibrionales</taxon>
        <taxon>Desulfomicrobiaceae</taxon>
        <taxon>Desulfomicrobium</taxon>
    </lineage>
</organism>
<gene>
    <name evidence="7" type="primary">pgl</name>
    <name evidence="9" type="ORF">SAMN04488082_10547</name>
</gene>
<protein>
    <recommendedName>
        <fullName evidence="6 7">6-phosphogluconolactonase</fullName>
        <shortName evidence="7">6PGL</shortName>
        <ecNumber evidence="5 7">3.1.1.31</ecNumber>
    </recommendedName>
</protein>
<comment type="function">
    <text evidence="2 7">Hydrolysis of 6-phosphogluconolactone to 6-phosphogluconate.</text>
</comment>
<dbReference type="InterPro" id="IPR039104">
    <property type="entry name" value="6PGL"/>
</dbReference>
<dbReference type="InterPro" id="IPR006148">
    <property type="entry name" value="Glc/Gal-6P_isomerase"/>
</dbReference>
<dbReference type="InterPro" id="IPR037171">
    <property type="entry name" value="NagB/RpiA_transferase-like"/>
</dbReference>
<dbReference type="Gene3D" id="3.40.50.1360">
    <property type="match status" value="1"/>
</dbReference>
<evidence type="ECO:0000256" key="3">
    <source>
        <dbReference type="ARBA" id="ARBA00004961"/>
    </source>
</evidence>
<dbReference type="SUPFAM" id="SSF100950">
    <property type="entry name" value="NagB/RpiA/CoA transferase-like"/>
    <property type="match status" value="1"/>
</dbReference>
<dbReference type="UniPathway" id="UPA00115">
    <property type="reaction ID" value="UER00409"/>
</dbReference>
<evidence type="ECO:0000256" key="2">
    <source>
        <dbReference type="ARBA" id="ARBA00002681"/>
    </source>
</evidence>
<dbReference type="NCBIfam" id="TIGR01198">
    <property type="entry name" value="pgl"/>
    <property type="match status" value="1"/>
</dbReference>
<dbReference type="InterPro" id="IPR005900">
    <property type="entry name" value="6-phosphogluconolactonase_DevB"/>
</dbReference>